<evidence type="ECO:0000313" key="3">
    <source>
        <dbReference type="Proteomes" id="UP000249619"/>
    </source>
</evidence>
<evidence type="ECO:0000256" key="1">
    <source>
        <dbReference type="SAM" id="MobiDB-lite"/>
    </source>
</evidence>
<comment type="caution">
    <text evidence="2">The sequence shown here is derived from an EMBL/GenBank/DDBJ whole genome shotgun (WGS) entry which is preliminary data.</text>
</comment>
<proteinExistence type="predicted"/>
<evidence type="ECO:0000313" key="2">
    <source>
        <dbReference type="EMBL" id="RAR15832.1"/>
    </source>
</evidence>
<name>A0A364NEZ3_STELY</name>
<dbReference type="EMBL" id="QGDH01000008">
    <property type="protein sequence ID" value="RAR15832.1"/>
    <property type="molecule type" value="Genomic_DNA"/>
</dbReference>
<dbReference type="AlphaFoldDB" id="A0A364NEZ3"/>
<dbReference type="OrthoDB" id="3692388at2759"/>
<feature type="compositionally biased region" description="Low complexity" evidence="1">
    <location>
        <begin position="106"/>
        <end position="122"/>
    </location>
</feature>
<protein>
    <submittedName>
        <fullName evidence="2">HET domain containing protein</fullName>
    </submittedName>
</protein>
<reference evidence="3" key="1">
    <citation type="submission" date="2018-05" db="EMBL/GenBank/DDBJ databases">
        <title>Draft genome sequence of Stemphylium lycopersici strain CIDEFI 213.</title>
        <authorList>
            <person name="Medina R."/>
            <person name="Franco M.E.E."/>
            <person name="Lucentini C.G."/>
            <person name="Saparrat M.C.N."/>
            <person name="Balatti P.A."/>
        </authorList>
    </citation>
    <scope>NUCLEOTIDE SEQUENCE [LARGE SCALE GENOMIC DNA]</scope>
    <source>
        <strain evidence="3">CIDEFI 213</strain>
    </source>
</reference>
<gene>
    <name evidence="2" type="ORF">DDE83_000848</name>
</gene>
<organism evidence="2 3">
    <name type="scientific">Stemphylium lycopersici</name>
    <name type="common">Tomato gray leaf spot disease fungus</name>
    <name type="synonym">Thyrospora lycopersici</name>
    <dbReference type="NCBI Taxonomy" id="183478"/>
    <lineage>
        <taxon>Eukaryota</taxon>
        <taxon>Fungi</taxon>
        <taxon>Dikarya</taxon>
        <taxon>Ascomycota</taxon>
        <taxon>Pezizomycotina</taxon>
        <taxon>Dothideomycetes</taxon>
        <taxon>Pleosporomycetidae</taxon>
        <taxon>Pleosporales</taxon>
        <taxon>Pleosporineae</taxon>
        <taxon>Pleosporaceae</taxon>
        <taxon>Stemphylium</taxon>
    </lineage>
</organism>
<sequence>MRFTPLFFVASTTALPTFLTSRATLLGALLPDISIPLDYSFGVRVPTSSNSAASNPLTLLIGGYQIPLPLAAQSGTLVSWIANYADGKAYNTQFTSIVPSAPRNITTNSTSTSTSGGPSLTNATALADGREARVVTTSFSSGNASSAAAAALDGNTSTSTSSSGRSNSTAVATSDALGRVFIFTSANTANALNSQSLKNARGAEAASSCASDSGPGATAQAAQINSVYIPIATSPDGTQTTWLKSSAYAACSAGVAAPEKGSGGSSSGSRASFAGVSSSVSCDGVTSSEQEKSTTFRVVVKGRYTLLKGFSGAVGGQRVAESQSMC</sequence>
<accession>A0A364NEZ3</accession>
<keyword evidence="3" id="KW-1185">Reference proteome</keyword>
<dbReference type="Proteomes" id="UP000249619">
    <property type="component" value="Unassembled WGS sequence"/>
</dbReference>
<feature type="region of interest" description="Disordered" evidence="1">
    <location>
        <begin position="101"/>
        <end position="122"/>
    </location>
</feature>